<gene>
    <name evidence="1" type="ORF">SAMN05216174_113106</name>
</gene>
<protein>
    <recommendedName>
        <fullName evidence="3">Tetratricopeptide repeat-containing protein</fullName>
    </recommendedName>
</protein>
<name>A0A1G6VUD1_9PSEU</name>
<evidence type="ECO:0000313" key="1">
    <source>
        <dbReference type="EMBL" id="SDD57290.1"/>
    </source>
</evidence>
<dbReference type="Gene3D" id="1.25.40.10">
    <property type="entry name" value="Tetratricopeptide repeat domain"/>
    <property type="match status" value="1"/>
</dbReference>
<organism evidence="1 2">
    <name type="scientific">Actinokineospora iranica</name>
    <dbReference type="NCBI Taxonomy" id="1271860"/>
    <lineage>
        <taxon>Bacteria</taxon>
        <taxon>Bacillati</taxon>
        <taxon>Actinomycetota</taxon>
        <taxon>Actinomycetes</taxon>
        <taxon>Pseudonocardiales</taxon>
        <taxon>Pseudonocardiaceae</taxon>
        <taxon>Actinokineospora</taxon>
    </lineage>
</organism>
<evidence type="ECO:0008006" key="3">
    <source>
        <dbReference type="Google" id="ProtNLM"/>
    </source>
</evidence>
<reference evidence="2" key="1">
    <citation type="submission" date="2016-10" db="EMBL/GenBank/DDBJ databases">
        <authorList>
            <person name="Varghese N."/>
            <person name="Submissions S."/>
        </authorList>
    </citation>
    <scope>NUCLEOTIDE SEQUENCE [LARGE SCALE GENOMIC DNA]</scope>
    <source>
        <strain evidence="2">IBRC-M 10403</strain>
    </source>
</reference>
<evidence type="ECO:0000313" key="2">
    <source>
        <dbReference type="Proteomes" id="UP000199501"/>
    </source>
</evidence>
<keyword evidence="2" id="KW-1185">Reference proteome</keyword>
<dbReference type="STRING" id="1271860.SAMN05216174_113106"/>
<dbReference type="RefSeq" id="WP_139190939.1">
    <property type="nucleotide sequence ID" value="NZ_FMZZ01000013.1"/>
</dbReference>
<dbReference type="Proteomes" id="UP000199501">
    <property type="component" value="Unassembled WGS sequence"/>
</dbReference>
<dbReference type="EMBL" id="FMZZ01000013">
    <property type="protein sequence ID" value="SDD57290.1"/>
    <property type="molecule type" value="Genomic_DNA"/>
</dbReference>
<dbReference type="InterPro" id="IPR011990">
    <property type="entry name" value="TPR-like_helical_dom_sf"/>
</dbReference>
<sequence length="452" mass="51038">MHSPERQPNERLRSLIREARFTNHAFARALNDIGKEAGISIHYDRTSVSHWLSGTHPRQPTPVLIAELLTRRLNRMVHVEQLGLTTPVAPPPPDSEFTLSSLQQLAMMDLNPVNRSVLLDTPYLTQWATVPEWLETSAGTLQQGSTTKRAGLEVVRSIRSMVAVGAELDQMFGGERGRIALTTHLGYDIPAWLRAKTTESVQQELFAAVSSLVYLIGFMTFDSLKHHIAQRYFRAALHLSSLGNDWTCYVHVLHDMSVQATFLGHHELSVHLVSTALRKAETRLLASVQPALLGQSAVAHAALGRTRTATRLLDKANHALTHDCDQNRVDDRADLAYRTAQVSMLSRDWKNAEKWLRISLKYRSSIKRRSRLMTQLQLAETLVREGRPEHACATWCEAMTEYSKMDSGRVRIRMENLYRLIVPFCNRRTVRSTLDQAHGMLAADFGDLLKGR</sequence>
<accession>A0A1G6VUD1</accession>
<dbReference type="AlphaFoldDB" id="A0A1G6VUD1"/>
<proteinExistence type="predicted"/>
<dbReference type="OrthoDB" id="3213425at2"/>